<keyword evidence="2" id="KW-1133">Transmembrane helix</keyword>
<accession>A0A7S3Z107</accession>
<feature type="transmembrane region" description="Helical" evidence="2">
    <location>
        <begin position="205"/>
        <end position="223"/>
    </location>
</feature>
<reference evidence="4" key="1">
    <citation type="submission" date="2021-01" db="EMBL/GenBank/DDBJ databases">
        <authorList>
            <person name="Corre E."/>
            <person name="Pelletier E."/>
            <person name="Niang G."/>
            <person name="Scheremetjew M."/>
            <person name="Finn R."/>
            <person name="Kale V."/>
            <person name="Holt S."/>
            <person name="Cochrane G."/>
            <person name="Meng A."/>
            <person name="Brown T."/>
            <person name="Cohen L."/>
        </authorList>
    </citation>
    <scope>NUCLEOTIDE SEQUENCE</scope>
    <source>
        <strain evidence="4">CCCM811</strain>
    </source>
</reference>
<feature type="transmembrane region" description="Helical" evidence="2">
    <location>
        <begin position="235"/>
        <end position="260"/>
    </location>
</feature>
<dbReference type="EMBL" id="HBIV01028012">
    <property type="protein sequence ID" value="CAE0668423.1"/>
    <property type="molecule type" value="Transcribed_RNA"/>
</dbReference>
<feature type="chain" id="PRO_5030659570" evidence="3">
    <location>
        <begin position="21"/>
        <end position="737"/>
    </location>
</feature>
<evidence type="ECO:0000256" key="3">
    <source>
        <dbReference type="SAM" id="SignalP"/>
    </source>
</evidence>
<keyword evidence="2" id="KW-0812">Transmembrane</keyword>
<feature type="compositionally biased region" description="Basic and acidic residues" evidence="1">
    <location>
        <begin position="620"/>
        <end position="632"/>
    </location>
</feature>
<proteinExistence type="predicted"/>
<organism evidence="4">
    <name type="scientific">Lotharella globosa</name>
    <dbReference type="NCBI Taxonomy" id="91324"/>
    <lineage>
        <taxon>Eukaryota</taxon>
        <taxon>Sar</taxon>
        <taxon>Rhizaria</taxon>
        <taxon>Cercozoa</taxon>
        <taxon>Chlorarachniophyceae</taxon>
        <taxon>Lotharella</taxon>
    </lineage>
</organism>
<sequence length="737" mass="82542">MRARAYVLVSLLALANGAWNHRDPSAHANAKFFKGQALGHNNVRGNKLETEISKGSLGAVEGDGSTARPGHAVHVKKSQWSKKFAPAEHKKNNGRNINRTMAEDLAAVAALKGAFTPGPVVNVATLPGEENMAEALMPSQVLESPANEEEILSQAGSGESEASTAWTISNSIKSALTAGLMAYSGLMIISGAYDPLPTSGFLIRWRMQWMIVSCFLFLILLFLGGHEPLYMGWIWYLVTSTAVTVLVGLITMTLAYIAVITEYGGNYSTTHVPMFLKIKHVTLAAAFIILNLISMSLVLATDEKAFDSIRHFTSFFYVIIYGRELWKALRGILHSENYLATKQSQSKFIIPGKIEEEKDSYFDEKKHGFSHTEDSEDYGTATEAKHGYSDEDEDVDERSHTDLRDEFSHDEGDMRRDRHHQQQQYHDGEYEDVDVSEYDDGDQADDDRAHTAPSGGERRVVETRPEESAVFSESEHDVPYDTHNNGHYEDEVKHTDEYQSVSEEDEVHPEGYETNHETNAPTQGEPMRIEFVNEGSRWDHDDVDEDGYTQTGAQTNHQGHHYDDEEGDSRRESDFTGSKGYTDSDTDDGMVSRLSFNETGLSYNSPDKKSQSANGMGVDSKTRQTLTEDTKSYSKRGGTRTTRSGIGSERTKSGRTMAESGAAKARVRRTIYAVVVMWIIAQWWTFFGIYQSFKFDPRFSVSTDEQADTYRLSVDLMYWSTLAGVAYMQHWTRIPLC</sequence>
<feature type="signal peptide" evidence="3">
    <location>
        <begin position="1"/>
        <end position="20"/>
    </location>
</feature>
<feature type="transmembrane region" description="Helical" evidence="2">
    <location>
        <begin position="175"/>
        <end position="193"/>
    </location>
</feature>
<evidence type="ECO:0000256" key="2">
    <source>
        <dbReference type="SAM" id="Phobius"/>
    </source>
</evidence>
<dbReference type="AlphaFoldDB" id="A0A7S3Z107"/>
<keyword evidence="3" id="KW-0732">Signal</keyword>
<feature type="compositionally biased region" description="Polar residues" evidence="1">
    <location>
        <begin position="594"/>
        <end position="605"/>
    </location>
</feature>
<evidence type="ECO:0000256" key="1">
    <source>
        <dbReference type="SAM" id="MobiDB-lite"/>
    </source>
</evidence>
<feature type="transmembrane region" description="Helical" evidence="2">
    <location>
        <begin position="671"/>
        <end position="690"/>
    </location>
</feature>
<keyword evidence="2" id="KW-0472">Membrane</keyword>
<feature type="compositionally biased region" description="Polar residues" evidence="1">
    <location>
        <begin position="548"/>
        <end position="557"/>
    </location>
</feature>
<name>A0A7S3Z107_9EUKA</name>
<feature type="region of interest" description="Disordered" evidence="1">
    <location>
        <begin position="367"/>
        <end position="526"/>
    </location>
</feature>
<feature type="transmembrane region" description="Helical" evidence="2">
    <location>
        <begin position="281"/>
        <end position="300"/>
    </location>
</feature>
<feature type="compositionally biased region" description="Basic and acidic residues" evidence="1">
    <location>
        <begin position="560"/>
        <end position="574"/>
    </location>
</feature>
<feature type="region of interest" description="Disordered" evidence="1">
    <location>
        <begin position="538"/>
        <end position="659"/>
    </location>
</feature>
<feature type="compositionally biased region" description="Acidic residues" evidence="1">
    <location>
        <begin position="429"/>
        <end position="445"/>
    </location>
</feature>
<protein>
    <submittedName>
        <fullName evidence="4">Uncharacterized protein</fullName>
    </submittedName>
</protein>
<feature type="compositionally biased region" description="Basic and acidic residues" evidence="1">
    <location>
        <begin position="397"/>
        <end position="416"/>
    </location>
</feature>
<feature type="compositionally biased region" description="Low complexity" evidence="1">
    <location>
        <begin position="639"/>
        <end position="648"/>
    </location>
</feature>
<gene>
    <name evidence="4" type="ORF">LGLO00237_LOCUS20047</name>
</gene>
<feature type="compositionally biased region" description="Basic and acidic residues" evidence="1">
    <location>
        <begin position="446"/>
        <end position="497"/>
    </location>
</feature>
<evidence type="ECO:0000313" key="4">
    <source>
        <dbReference type="EMBL" id="CAE0668423.1"/>
    </source>
</evidence>